<protein>
    <recommendedName>
        <fullName evidence="2">Dynein axonemal intermediate chain 7</fullName>
    </recommendedName>
</protein>
<evidence type="ECO:0000256" key="1">
    <source>
        <dbReference type="ARBA" id="ARBA00024332"/>
    </source>
</evidence>
<comment type="similarity">
    <text evidence="1">Belongs to the DNAI7 family.</text>
</comment>
<sequence length="716" mass="83248">MSGSKKKKITKAERLKLLQEEEERRLKEEEEARLKHEKEEMERLEMQRIEKEQWNRLEAKDLERRNEELEELRLLEGCFPEAEKLKRETRLLSQWEHYIQCDGSPDPSVAQEMNTFISLWKETTNETFEEVIEKSKVVLNLIEKLKFILLEISPCDLQDKDIIQYQGSILQLQELLHLKFNVATEILLRQASTLADLDSGNMEKIIKDENVTLYVWANLKKNPRYRSVRFSETQIGFEIPRILATSDIALRLLHTHYDHVSTPHLVSTPSKEDTSSVTEPVKDDVDNVEKAISKEVEEKSKQQQRGSHLIQEEEIKVEEEQGDTEVKMSSAEEESEAIKCKLEMKVLSETILAAQLLLVENSSEKPEFFEDDMVDLCQFTTLGGIYHLDILELPPQCKRVKGWMIVEICKEGLQKYTYPPETTEDLETENAFPPIEVTLEVHENVIFFEDPVVARWDAEGKHWRTDGISNVFYKPKERLVTFSLEAFGPLTLIQDAHLNMPYQSWELRPLDVNKVLLTVTTVFTEIQIQIKENLCMLSSIKLRDKKHISILEGKWMTPIPFIIALKEAGLNIFPTRYSHFYVIINNKVPLVEVKAYRQMALLSSAFAFGWSRWNLLCNSTKVVFKVKEHLTEECTETPNWAILMFSGDRAQRLKITEESEAFSEALKEETEFHSTLYHMLKDCASKEAMEKVRSSNCQFVNSVCHMLLSTRLLSYS</sequence>
<dbReference type="GO" id="GO:0048487">
    <property type="term" value="F:beta-tubulin binding"/>
    <property type="evidence" value="ECO:0007669"/>
    <property type="project" value="TreeGrafter"/>
</dbReference>
<dbReference type="Ensembl" id="ENSSBOT00000041864.1">
    <property type="protein sequence ID" value="ENSSBOP00000024999.1"/>
    <property type="gene ID" value="ENSSBOG00000028936.1"/>
</dbReference>
<feature type="region of interest" description="Disordered" evidence="4">
    <location>
        <begin position="296"/>
        <end position="331"/>
    </location>
</feature>
<feature type="coiled-coil region" evidence="3">
    <location>
        <begin position="9"/>
        <end position="72"/>
    </location>
</feature>
<gene>
    <name evidence="6" type="primary">DNAI7</name>
</gene>
<dbReference type="Proteomes" id="UP000233220">
    <property type="component" value="Unplaced"/>
</dbReference>
<dbReference type="PRINTS" id="PR02043">
    <property type="entry name" value="CANCERSCCP1"/>
</dbReference>
<evidence type="ECO:0000256" key="3">
    <source>
        <dbReference type="SAM" id="Coils"/>
    </source>
</evidence>
<evidence type="ECO:0000313" key="6">
    <source>
        <dbReference type="Ensembl" id="ENSSBOP00000024999.1"/>
    </source>
</evidence>
<reference evidence="6" key="2">
    <citation type="submission" date="2025-09" db="UniProtKB">
        <authorList>
            <consortium name="Ensembl"/>
        </authorList>
    </citation>
    <scope>IDENTIFICATION</scope>
</reference>
<dbReference type="PANTHER" id="PTHR20929:SF11">
    <property type="entry name" value="DYNEIN AXONEMAL INTERMEDIATE CHAIN 7"/>
    <property type="match status" value="1"/>
</dbReference>
<evidence type="ECO:0000256" key="2">
    <source>
        <dbReference type="ARBA" id="ARBA00024414"/>
    </source>
</evidence>
<name>A0A2K6TZC5_SAIBB</name>
<evidence type="ECO:0000259" key="5">
    <source>
        <dbReference type="Pfam" id="PF15927"/>
    </source>
</evidence>
<evidence type="ECO:0000256" key="4">
    <source>
        <dbReference type="SAM" id="MobiDB-lite"/>
    </source>
</evidence>
<dbReference type="KEGG" id="sbq:101046299"/>
<dbReference type="InterPro" id="IPR031826">
    <property type="entry name" value="IC97/Casc1_N"/>
</dbReference>
<keyword evidence="7" id="KW-1185">Reference proteome</keyword>
<dbReference type="InterPro" id="IPR023247">
    <property type="entry name" value="IC97/Dnai7-like"/>
</dbReference>
<feature type="domain" description="IC97/Casc1 N-terminal" evidence="5">
    <location>
        <begin position="24"/>
        <end position="224"/>
    </location>
</feature>
<dbReference type="GeneTree" id="ENSGT00390000004708"/>
<evidence type="ECO:0000313" key="7">
    <source>
        <dbReference type="Proteomes" id="UP000233220"/>
    </source>
</evidence>
<dbReference type="GO" id="GO:0008017">
    <property type="term" value="F:microtubule binding"/>
    <property type="evidence" value="ECO:0007669"/>
    <property type="project" value="TreeGrafter"/>
</dbReference>
<proteinExistence type="inferred from homology"/>
<keyword evidence="3" id="KW-0175">Coiled coil</keyword>
<reference evidence="6" key="1">
    <citation type="submission" date="2025-08" db="UniProtKB">
        <authorList>
            <consortium name="Ensembl"/>
        </authorList>
    </citation>
    <scope>IDENTIFICATION</scope>
</reference>
<dbReference type="Pfam" id="PF15927">
    <property type="entry name" value="Casc1_N"/>
    <property type="match status" value="1"/>
</dbReference>
<dbReference type="AlphaFoldDB" id="A0A2K6TZC5"/>
<dbReference type="GO" id="GO:0005930">
    <property type="term" value="C:axoneme"/>
    <property type="evidence" value="ECO:0007669"/>
    <property type="project" value="TreeGrafter"/>
</dbReference>
<accession>A0A2K6TZC5</accession>
<dbReference type="PANTHER" id="PTHR20929">
    <property type="entry name" value="LUNG ADENOMA SUSCEPTIBILITY 1-RELATED"/>
    <property type="match status" value="1"/>
</dbReference>
<organism evidence="6 7">
    <name type="scientific">Saimiri boliviensis boliviensis</name>
    <name type="common">Bolivian squirrel monkey</name>
    <dbReference type="NCBI Taxonomy" id="39432"/>
    <lineage>
        <taxon>Eukaryota</taxon>
        <taxon>Metazoa</taxon>
        <taxon>Chordata</taxon>
        <taxon>Craniata</taxon>
        <taxon>Vertebrata</taxon>
        <taxon>Euteleostomi</taxon>
        <taxon>Mammalia</taxon>
        <taxon>Eutheria</taxon>
        <taxon>Euarchontoglires</taxon>
        <taxon>Primates</taxon>
        <taxon>Haplorrhini</taxon>
        <taxon>Platyrrhini</taxon>
        <taxon>Cebidae</taxon>
        <taxon>Saimiriinae</taxon>
        <taxon>Saimiri</taxon>
    </lineage>
</organism>